<dbReference type="FunFam" id="3.20.20.70:FF:000030">
    <property type="entry name" value="Nicotinate-nucleotide pyrophosphorylase, carboxylating"/>
    <property type="match status" value="1"/>
</dbReference>
<reference evidence="8 9" key="1">
    <citation type="submission" date="2017-01" db="EMBL/GenBank/DDBJ databases">
        <title>Genome sequencing of Rhodoferax fermentans JCM 7819.</title>
        <authorList>
            <person name="Kim Y.J."/>
            <person name="Farh M.E.-A."/>
            <person name="Yang D.-C."/>
        </authorList>
    </citation>
    <scope>NUCLEOTIDE SEQUENCE [LARGE SCALE GENOMIC DNA]</scope>
    <source>
        <strain evidence="8 9">JCM 7819</strain>
    </source>
</reference>
<dbReference type="PIRSF" id="PIRSF006250">
    <property type="entry name" value="NadC_ModD"/>
    <property type="match status" value="1"/>
</dbReference>
<dbReference type="GO" id="GO:0009435">
    <property type="term" value="P:NAD+ biosynthetic process"/>
    <property type="evidence" value="ECO:0007669"/>
    <property type="project" value="InterPro"/>
</dbReference>
<evidence type="ECO:0000256" key="3">
    <source>
        <dbReference type="ARBA" id="ARBA00022676"/>
    </source>
</evidence>
<accession>A0A1T1ATV4</accession>
<proteinExistence type="inferred from homology"/>
<dbReference type="STRING" id="28066.RF819_13115"/>
<evidence type="ECO:0000259" key="6">
    <source>
        <dbReference type="Pfam" id="PF01729"/>
    </source>
</evidence>
<dbReference type="EMBL" id="MTJN01000002">
    <property type="protein sequence ID" value="OOV07546.1"/>
    <property type="molecule type" value="Genomic_DNA"/>
</dbReference>
<feature type="domain" description="Quinolinate phosphoribosyl transferase N-terminal" evidence="7">
    <location>
        <begin position="21"/>
        <end position="104"/>
    </location>
</feature>
<dbReference type="AlphaFoldDB" id="A0A1T1ATV4"/>
<sequence>MLALNDTQLQTLLQDDAPFGDITTDSLGIGTYMGQLSFYARLAMTVCGTEEACRLFELAGAQATLVLSSGAAAQAGDLLLQAHGPVADLHRAWKTAQTLVEWASGIGSATASIVAAANGVAVACTRKNVPGTKALSAKAVRAGGGILHRLGLSETILVFAEHRLYLNESPVQTIERLRRAQPEKKLAVEVANVSEALVWAQAGAEVLQLEKFTPEAVSTCRQALADIQRPTRPLLAAAGGIHAGNAAAYVAAGADFLVTSAPYWAPPRDVQVVFGARP</sequence>
<dbReference type="Proteomes" id="UP000190750">
    <property type="component" value="Unassembled WGS sequence"/>
</dbReference>
<dbReference type="RefSeq" id="WP_078365393.1">
    <property type="nucleotide sequence ID" value="NZ_MTJN01000002.1"/>
</dbReference>
<dbReference type="Gene3D" id="3.90.1170.20">
    <property type="entry name" value="Quinolinate phosphoribosyl transferase, N-terminal domain"/>
    <property type="match status" value="1"/>
</dbReference>
<evidence type="ECO:0000256" key="5">
    <source>
        <dbReference type="PIRNR" id="PIRNR006250"/>
    </source>
</evidence>
<dbReference type="InterPro" id="IPR013785">
    <property type="entry name" value="Aldolase_TIM"/>
</dbReference>
<comment type="caution">
    <text evidence="8">The sequence shown here is derived from an EMBL/GenBank/DDBJ whole genome shotgun (WGS) entry which is preliminary data.</text>
</comment>
<evidence type="ECO:0000313" key="8">
    <source>
        <dbReference type="EMBL" id="OOV07546.1"/>
    </source>
</evidence>
<dbReference type="Gene3D" id="3.20.20.70">
    <property type="entry name" value="Aldolase class I"/>
    <property type="match status" value="1"/>
</dbReference>
<evidence type="ECO:0000256" key="1">
    <source>
        <dbReference type="ARBA" id="ARBA00009400"/>
    </source>
</evidence>
<protein>
    <recommendedName>
        <fullName evidence="2">Putative pyrophosphorylase ModD</fullName>
    </recommendedName>
</protein>
<dbReference type="InterPro" id="IPR002638">
    <property type="entry name" value="Quinolinate_PRibosylTrfase_C"/>
</dbReference>
<dbReference type="InterPro" id="IPR006242">
    <property type="entry name" value="ModD"/>
</dbReference>
<dbReference type="SUPFAM" id="SSF51690">
    <property type="entry name" value="Nicotinate/Quinolinate PRTase C-terminal domain-like"/>
    <property type="match status" value="1"/>
</dbReference>
<dbReference type="GO" id="GO:0004514">
    <property type="term" value="F:nicotinate-nucleotide diphosphorylase (carboxylating) activity"/>
    <property type="evidence" value="ECO:0007669"/>
    <property type="project" value="InterPro"/>
</dbReference>
<evidence type="ECO:0000256" key="2">
    <source>
        <dbReference type="ARBA" id="ARBA00019205"/>
    </source>
</evidence>
<dbReference type="InterPro" id="IPR022412">
    <property type="entry name" value="Quinolinate_PRibosylTrfase_N"/>
</dbReference>
<dbReference type="GO" id="GO:0034213">
    <property type="term" value="P:quinolinate catabolic process"/>
    <property type="evidence" value="ECO:0007669"/>
    <property type="project" value="TreeGrafter"/>
</dbReference>
<dbReference type="PANTHER" id="PTHR32179:SF4">
    <property type="entry name" value="PYROPHOSPHORYLASE MODD-RELATED"/>
    <property type="match status" value="1"/>
</dbReference>
<organism evidence="8 9">
    <name type="scientific">Rhodoferax fermentans</name>
    <dbReference type="NCBI Taxonomy" id="28066"/>
    <lineage>
        <taxon>Bacteria</taxon>
        <taxon>Pseudomonadati</taxon>
        <taxon>Pseudomonadota</taxon>
        <taxon>Betaproteobacteria</taxon>
        <taxon>Burkholderiales</taxon>
        <taxon>Comamonadaceae</taxon>
        <taxon>Rhodoferax</taxon>
    </lineage>
</organism>
<gene>
    <name evidence="8" type="ORF">RF819_13115</name>
</gene>
<name>A0A1T1ATV4_RHOFE</name>
<evidence type="ECO:0000313" key="9">
    <source>
        <dbReference type="Proteomes" id="UP000190750"/>
    </source>
</evidence>
<evidence type="ECO:0000256" key="4">
    <source>
        <dbReference type="ARBA" id="ARBA00022679"/>
    </source>
</evidence>
<evidence type="ECO:0000259" key="7">
    <source>
        <dbReference type="Pfam" id="PF02749"/>
    </source>
</evidence>
<dbReference type="InterPro" id="IPR037128">
    <property type="entry name" value="Quinolinate_PRibosylTase_N_sf"/>
</dbReference>
<dbReference type="OrthoDB" id="8216773at2"/>
<keyword evidence="9" id="KW-1185">Reference proteome</keyword>
<dbReference type="Pfam" id="PF02749">
    <property type="entry name" value="QRPTase_N"/>
    <property type="match status" value="1"/>
</dbReference>
<dbReference type="NCBIfam" id="TIGR01334">
    <property type="entry name" value="modD"/>
    <property type="match status" value="1"/>
</dbReference>
<dbReference type="InterPro" id="IPR036068">
    <property type="entry name" value="Nicotinate_pribotase-like_C"/>
</dbReference>
<comment type="similarity">
    <text evidence="1 5">Belongs to the NadC/ModD family.</text>
</comment>
<dbReference type="Pfam" id="PF01729">
    <property type="entry name" value="QRPTase_C"/>
    <property type="match status" value="1"/>
</dbReference>
<keyword evidence="4 5" id="KW-0808">Transferase</keyword>
<dbReference type="GO" id="GO:0005737">
    <property type="term" value="C:cytoplasm"/>
    <property type="evidence" value="ECO:0007669"/>
    <property type="project" value="TreeGrafter"/>
</dbReference>
<keyword evidence="3 5" id="KW-0328">Glycosyltransferase</keyword>
<dbReference type="PANTHER" id="PTHR32179">
    <property type="entry name" value="NICOTINATE-NUCLEOTIDE PYROPHOSPHORYLASE [CARBOXYLATING]"/>
    <property type="match status" value="1"/>
</dbReference>
<feature type="domain" description="Quinolinate phosphoribosyl transferase C-terminal" evidence="6">
    <location>
        <begin position="106"/>
        <end position="270"/>
    </location>
</feature>
<dbReference type="InterPro" id="IPR027277">
    <property type="entry name" value="NadC/ModD"/>
</dbReference>
<dbReference type="SUPFAM" id="SSF54675">
    <property type="entry name" value="Nicotinate/Quinolinate PRTase N-terminal domain-like"/>
    <property type="match status" value="1"/>
</dbReference>